<protein>
    <submittedName>
        <fullName evidence="3">Uncharacterized protein</fullName>
    </submittedName>
</protein>
<proteinExistence type="predicted"/>
<feature type="region of interest" description="Disordered" evidence="2">
    <location>
        <begin position="262"/>
        <end position="319"/>
    </location>
</feature>
<feature type="compositionally biased region" description="Basic and acidic residues" evidence="2">
    <location>
        <begin position="12"/>
        <end position="26"/>
    </location>
</feature>
<comment type="caution">
    <text evidence="3">The sequence shown here is derived from an EMBL/GenBank/DDBJ whole genome shotgun (WGS) entry which is preliminary data.</text>
</comment>
<accession>A0A388LEW6</accession>
<dbReference type="Gramene" id="GBG80763">
    <property type="protein sequence ID" value="GBG80763"/>
    <property type="gene ID" value="CBR_g31317"/>
</dbReference>
<feature type="compositionally biased region" description="Acidic residues" evidence="2">
    <location>
        <begin position="27"/>
        <end position="36"/>
    </location>
</feature>
<keyword evidence="1" id="KW-0175">Coiled coil</keyword>
<keyword evidence="4" id="KW-1185">Reference proteome</keyword>
<organism evidence="3 4">
    <name type="scientific">Chara braunii</name>
    <name type="common">Braun's stonewort</name>
    <dbReference type="NCBI Taxonomy" id="69332"/>
    <lineage>
        <taxon>Eukaryota</taxon>
        <taxon>Viridiplantae</taxon>
        <taxon>Streptophyta</taxon>
        <taxon>Charophyceae</taxon>
        <taxon>Charales</taxon>
        <taxon>Characeae</taxon>
        <taxon>Chara</taxon>
    </lineage>
</organism>
<sequence length="379" mass="43363">MEEEDLKRKLKEKMEKELEEELRHIEEEEEEKEDEGEKLQRRRKDVPESSRAGGKRVQIAPLDCKMYGAEKGEIFEVKPQIPLDPLEAELHVELKRKEEAVRKETRRQEVAADVEKVRVSGSSSQYNKDIAEFVLLQDDIHHSYFTNLEAELRAEEEKLRQQAQTVEALKAELKRKEEVVRKETRRPKLAADVEKVRVSGSSNQYNKDIAEFVLLQDDIHQSYFTNWDAKITSPEESMAEHRKELKDISSKLHRLFVHLQIPPTQTVPPSPGPSPAGPQQLPRSRPASPPSTPKSTTPSQPSGPFDMQRPKLTPPPMFFGEDPKVDVADSITAQRTYLSGFKCDEDVKVSAILARLERTALKWCTSTSSKQGMEMVDWA</sequence>
<feature type="compositionally biased region" description="Low complexity" evidence="2">
    <location>
        <begin position="293"/>
        <end position="304"/>
    </location>
</feature>
<evidence type="ECO:0000313" key="4">
    <source>
        <dbReference type="Proteomes" id="UP000265515"/>
    </source>
</evidence>
<feature type="compositionally biased region" description="Low complexity" evidence="2">
    <location>
        <begin position="277"/>
        <end position="286"/>
    </location>
</feature>
<dbReference type="Proteomes" id="UP000265515">
    <property type="component" value="Unassembled WGS sequence"/>
</dbReference>
<name>A0A388LEW6_CHABU</name>
<dbReference type="AlphaFoldDB" id="A0A388LEW6"/>
<feature type="region of interest" description="Disordered" evidence="2">
    <location>
        <begin position="1"/>
        <end position="57"/>
    </location>
</feature>
<evidence type="ECO:0000256" key="2">
    <source>
        <dbReference type="SAM" id="MobiDB-lite"/>
    </source>
</evidence>
<dbReference type="EMBL" id="BFEA01000356">
    <property type="protein sequence ID" value="GBG80763.1"/>
    <property type="molecule type" value="Genomic_DNA"/>
</dbReference>
<reference evidence="3 4" key="1">
    <citation type="journal article" date="2018" name="Cell">
        <title>The Chara Genome: Secondary Complexity and Implications for Plant Terrestrialization.</title>
        <authorList>
            <person name="Nishiyama T."/>
            <person name="Sakayama H."/>
            <person name="Vries J.D."/>
            <person name="Buschmann H."/>
            <person name="Saint-Marcoux D."/>
            <person name="Ullrich K.K."/>
            <person name="Haas F.B."/>
            <person name="Vanderstraeten L."/>
            <person name="Becker D."/>
            <person name="Lang D."/>
            <person name="Vosolsobe S."/>
            <person name="Rombauts S."/>
            <person name="Wilhelmsson P.K.I."/>
            <person name="Janitza P."/>
            <person name="Kern R."/>
            <person name="Heyl A."/>
            <person name="Rumpler F."/>
            <person name="Villalobos L.I.A.C."/>
            <person name="Clay J.M."/>
            <person name="Skokan R."/>
            <person name="Toyoda A."/>
            <person name="Suzuki Y."/>
            <person name="Kagoshima H."/>
            <person name="Schijlen E."/>
            <person name="Tajeshwar N."/>
            <person name="Catarino B."/>
            <person name="Hetherington A.J."/>
            <person name="Saltykova A."/>
            <person name="Bonnot C."/>
            <person name="Breuninger H."/>
            <person name="Symeonidi A."/>
            <person name="Radhakrishnan G.V."/>
            <person name="Van Nieuwerburgh F."/>
            <person name="Deforce D."/>
            <person name="Chang C."/>
            <person name="Karol K.G."/>
            <person name="Hedrich R."/>
            <person name="Ulvskov P."/>
            <person name="Glockner G."/>
            <person name="Delwiche C.F."/>
            <person name="Petrasek J."/>
            <person name="Van de Peer Y."/>
            <person name="Friml J."/>
            <person name="Beilby M."/>
            <person name="Dolan L."/>
            <person name="Kohara Y."/>
            <person name="Sugano S."/>
            <person name="Fujiyama A."/>
            <person name="Delaux P.-M."/>
            <person name="Quint M."/>
            <person name="TheiBen G."/>
            <person name="Hagemann M."/>
            <person name="Harholt J."/>
            <person name="Dunand C."/>
            <person name="Zachgo S."/>
            <person name="Langdale J."/>
            <person name="Maumus F."/>
            <person name="Straeten D.V.D."/>
            <person name="Gould S.B."/>
            <person name="Rensing S.A."/>
        </authorList>
    </citation>
    <scope>NUCLEOTIDE SEQUENCE [LARGE SCALE GENOMIC DNA]</scope>
    <source>
        <strain evidence="3 4">S276</strain>
    </source>
</reference>
<feature type="coiled-coil region" evidence="1">
    <location>
        <begin position="145"/>
        <end position="186"/>
    </location>
</feature>
<gene>
    <name evidence="3" type="ORF">CBR_g31317</name>
</gene>
<evidence type="ECO:0000256" key="1">
    <source>
        <dbReference type="SAM" id="Coils"/>
    </source>
</evidence>
<feature type="compositionally biased region" description="Pro residues" evidence="2">
    <location>
        <begin position="265"/>
        <end position="276"/>
    </location>
</feature>
<evidence type="ECO:0000313" key="3">
    <source>
        <dbReference type="EMBL" id="GBG80763.1"/>
    </source>
</evidence>